<dbReference type="SUPFAM" id="SSF88659">
    <property type="entry name" value="Sigma3 and sigma4 domains of RNA polymerase sigma factors"/>
    <property type="match status" value="1"/>
</dbReference>
<evidence type="ECO:0000313" key="8">
    <source>
        <dbReference type="Proteomes" id="UP000007029"/>
    </source>
</evidence>
<dbReference type="InterPro" id="IPR013249">
    <property type="entry name" value="RNA_pol_sigma70_r4_t2"/>
</dbReference>
<dbReference type="InterPro" id="IPR039425">
    <property type="entry name" value="RNA_pol_sigma-70-like"/>
</dbReference>
<dbReference type="PANTHER" id="PTHR43133">
    <property type="entry name" value="RNA POLYMERASE ECF-TYPE SIGMA FACTO"/>
    <property type="match status" value="1"/>
</dbReference>
<dbReference type="Proteomes" id="UP000007029">
    <property type="component" value="Chromosome"/>
</dbReference>
<organism evidence="7 8">
    <name type="scientific">Roseobacter denitrificans (strain ATCC 33942 / OCh 114)</name>
    <name type="common">Erythrobacter sp. (strain OCh 114)</name>
    <name type="synonym">Roseobacter denitrificans</name>
    <dbReference type="NCBI Taxonomy" id="375451"/>
    <lineage>
        <taxon>Bacteria</taxon>
        <taxon>Pseudomonadati</taxon>
        <taxon>Pseudomonadota</taxon>
        <taxon>Alphaproteobacteria</taxon>
        <taxon>Rhodobacterales</taxon>
        <taxon>Roseobacteraceae</taxon>
        <taxon>Roseobacter</taxon>
    </lineage>
</organism>
<evidence type="ECO:0000259" key="5">
    <source>
        <dbReference type="Pfam" id="PF04542"/>
    </source>
</evidence>
<gene>
    <name evidence="7" type="primary">rpoE3</name>
    <name evidence="7" type="ordered locus">RD1_4037</name>
</gene>
<keyword evidence="2" id="KW-0805">Transcription regulation</keyword>
<dbReference type="PANTHER" id="PTHR43133:SF25">
    <property type="entry name" value="RNA POLYMERASE SIGMA FACTOR RFAY-RELATED"/>
    <property type="match status" value="1"/>
</dbReference>
<dbReference type="HOGENOM" id="CLU_047691_1_4_5"/>
<dbReference type="KEGG" id="rde:RD1_4037"/>
<name>Q160W1_ROSDO</name>
<evidence type="ECO:0000256" key="3">
    <source>
        <dbReference type="ARBA" id="ARBA00023082"/>
    </source>
</evidence>
<accession>Q160W1</accession>
<feature type="domain" description="RNA polymerase sigma-70 region 2" evidence="5">
    <location>
        <begin position="6"/>
        <end position="65"/>
    </location>
</feature>
<feature type="domain" description="RNA polymerase sigma factor 70 region 4 type 2" evidence="6">
    <location>
        <begin position="96"/>
        <end position="146"/>
    </location>
</feature>
<dbReference type="Gene3D" id="1.10.10.10">
    <property type="entry name" value="Winged helix-like DNA-binding domain superfamily/Winged helix DNA-binding domain"/>
    <property type="match status" value="1"/>
</dbReference>
<evidence type="ECO:0000256" key="2">
    <source>
        <dbReference type="ARBA" id="ARBA00023015"/>
    </source>
</evidence>
<dbReference type="Gene3D" id="1.10.1740.10">
    <property type="match status" value="1"/>
</dbReference>
<evidence type="ECO:0000259" key="6">
    <source>
        <dbReference type="Pfam" id="PF08281"/>
    </source>
</evidence>
<dbReference type="STRING" id="375451.RD1_4037"/>
<evidence type="ECO:0000256" key="4">
    <source>
        <dbReference type="ARBA" id="ARBA00023163"/>
    </source>
</evidence>
<reference evidence="7 8" key="1">
    <citation type="journal article" date="2007" name="J. Bacteriol.">
        <title>The complete genome sequence of Roseobacter denitrificans reveals a mixotrophic rather than photosynthetic metabolism.</title>
        <authorList>
            <person name="Swingley W.D."/>
            <person name="Sadekar S."/>
            <person name="Mastrian S.D."/>
            <person name="Matthies H.J."/>
            <person name="Hao J."/>
            <person name="Ramos H."/>
            <person name="Acharya C.R."/>
            <person name="Conrad A.L."/>
            <person name="Taylor H.L."/>
            <person name="Dejesa L.C."/>
            <person name="Shah M.K."/>
            <person name="O'huallachain M.E."/>
            <person name="Lince M.T."/>
            <person name="Blankenship R.E."/>
            <person name="Beatty J.T."/>
            <person name="Touchman J.W."/>
        </authorList>
    </citation>
    <scope>NUCLEOTIDE SEQUENCE [LARGE SCALE GENOMIC DNA]</scope>
    <source>
        <strain evidence="8">ATCC 33942 / OCh 114</strain>
    </source>
</reference>
<dbReference type="SUPFAM" id="SSF88946">
    <property type="entry name" value="Sigma2 domain of RNA polymerase sigma factors"/>
    <property type="match status" value="1"/>
</dbReference>
<dbReference type="Pfam" id="PF04542">
    <property type="entry name" value="Sigma70_r2"/>
    <property type="match status" value="1"/>
</dbReference>
<dbReference type="GO" id="GO:0003677">
    <property type="term" value="F:DNA binding"/>
    <property type="evidence" value="ECO:0007669"/>
    <property type="project" value="InterPro"/>
</dbReference>
<keyword evidence="8" id="KW-1185">Reference proteome</keyword>
<dbReference type="eggNOG" id="COG1595">
    <property type="taxonomic scope" value="Bacteria"/>
</dbReference>
<dbReference type="GO" id="GO:0016987">
    <property type="term" value="F:sigma factor activity"/>
    <property type="evidence" value="ECO:0007669"/>
    <property type="project" value="UniProtKB-KW"/>
</dbReference>
<dbReference type="InterPro" id="IPR013325">
    <property type="entry name" value="RNA_pol_sigma_r2"/>
</dbReference>
<evidence type="ECO:0000256" key="1">
    <source>
        <dbReference type="ARBA" id="ARBA00010641"/>
    </source>
</evidence>
<dbReference type="InterPro" id="IPR014284">
    <property type="entry name" value="RNA_pol_sigma-70_dom"/>
</dbReference>
<dbReference type="CDD" id="cd06171">
    <property type="entry name" value="Sigma70_r4"/>
    <property type="match status" value="1"/>
</dbReference>
<evidence type="ECO:0000313" key="7">
    <source>
        <dbReference type="EMBL" id="ABG33482.1"/>
    </source>
</evidence>
<keyword evidence="4" id="KW-0804">Transcription</keyword>
<sequence>MPDLFPRLWRFCMVLTKATDRADDLAQKTCERALANAEKFNVGTDLDRWLFTIARRIWLNDIRADKVCLGAGVVPVEEIDVPNNNPHVDVNILAGEVLNIVQALPEGQRVTIFLVYVEGYSYREAAEMLDIPIGTVMSRLAGARKTIVARTAAQEPIG</sequence>
<dbReference type="InterPro" id="IPR013324">
    <property type="entry name" value="RNA_pol_sigma_r3/r4-like"/>
</dbReference>
<dbReference type="Pfam" id="PF08281">
    <property type="entry name" value="Sigma70_r4_2"/>
    <property type="match status" value="1"/>
</dbReference>
<dbReference type="InterPro" id="IPR036388">
    <property type="entry name" value="WH-like_DNA-bd_sf"/>
</dbReference>
<comment type="similarity">
    <text evidence="1">Belongs to the sigma-70 factor family. ECF subfamily.</text>
</comment>
<dbReference type="InterPro" id="IPR007627">
    <property type="entry name" value="RNA_pol_sigma70_r2"/>
</dbReference>
<dbReference type="NCBIfam" id="TIGR02937">
    <property type="entry name" value="sigma70-ECF"/>
    <property type="match status" value="1"/>
</dbReference>
<dbReference type="GO" id="GO:0006352">
    <property type="term" value="P:DNA-templated transcription initiation"/>
    <property type="evidence" value="ECO:0007669"/>
    <property type="project" value="InterPro"/>
</dbReference>
<dbReference type="EMBL" id="CP000362">
    <property type="protein sequence ID" value="ABG33482.1"/>
    <property type="molecule type" value="Genomic_DNA"/>
</dbReference>
<proteinExistence type="inferred from homology"/>
<keyword evidence="3" id="KW-0731">Sigma factor</keyword>
<protein>
    <submittedName>
        <fullName evidence="7">RNA polymerase sigma-70 factor, ECF subfamily, putative</fullName>
    </submittedName>
</protein>
<dbReference type="AlphaFoldDB" id="Q160W1"/>